<evidence type="ECO:0000259" key="1">
    <source>
        <dbReference type="PROSITE" id="PS50004"/>
    </source>
</evidence>
<comment type="caution">
    <text evidence="2">The sequence shown here is derived from an EMBL/GenBank/DDBJ whole genome shotgun (WGS) entry which is preliminary data.</text>
</comment>
<dbReference type="CDD" id="cd23454">
    <property type="entry name" value="beta-trefoil_Ricin_GllA-1"/>
    <property type="match status" value="1"/>
</dbReference>
<dbReference type="Pfam" id="PF00652">
    <property type="entry name" value="Ricin_B_lectin"/>
    <property type="match status" value="1"/>
</dbReference>
<organism evidence="2 3">
    <name type="scientific">Funneliformis geosporum</name>
    <dbReference type="NCBI Taxonomy" id="1117311"/>
    <lineage>
        <taxon>Eukaryota</taxon>
        <taxon>Fungi</taxon>
        <taxon>Fungi incertae sedis</taxon>
        <taxon>Mucoromycota</taxon>
        <taxon>Glomeromycotina</taxon>
        <taxon>Glomeromycetes</taxon>
        <taxon>Glomerales</taxon>
        <taxon>Glomeraceae</taxon>
        <taxon>Funneliformis</taxon>
    </lineage>
</organism>
<feature type="domain" description="C2" evidence="1">
    <location>
        <begin position="606"/>
        <end position="731"/>
    </location>
</feature>
<dbReference type="OrthoDB" id="9895617at2759"/>
<protein>
    <submittedName>
        <fullName evidence="2">5980_t:CDS:1</fullName>
    </submittedName>
</protein>
<feature type="non-terminal residue" evidence="2">
    <location>
        <position position="1"/>
    </location>
</feature>
<name>A0A9W4X3S3_9GLOM</name>
<keyword evidence="3" id="KW-1185">Reference proteome</keyword>
<feature type="domain" description="C2" evidence="1">
    <location>
        <begin position="160"/>
        <end position="282"/>
    </location>
</feature>
<dbReference type="InterPro" id="IPR000772">
    <property type="entry name" value="Ricin_B_lectin"/>
</dbReference>
<dbReference type="SUPFAM" id="SSF49562">
    <property type="entry name" value="C2 domain (Calcium/lipid-binding domain, CaLB)"/>
    <property type="match status" value="2"/>
</dbReference>
<dbReference type="SMART" id="SM00458">
    <property type="entry name" value="RICIN"/>
    <property type="match status" value="1"/>
</dbReference>
<dbReference type="SMART" id="SM00239">
    <property type="entry name" value="C2"/>
    <property type="match status" value="2"/>
</dbReference>
<dbReference type="InterPro" id="IPR052455">
    <property type="entry name" value="Tricalbin_domain"/>
</dbReference>
<dbReference type="Proteomes" id="UP001153678">
    <property type="component" value="Unassembled WGS sequence"/>
</dbReference>
<gene>
    <name evidence="2" type="ORF">FWILDA_LOCUS11557</name>
</gene>
<dbReference type="PANTHER" id="PTHR46980">
    <property type="entry name" value="TRICALBIN-1-RELATED"/>
    <property type="match status" value="1"/>
</dbReference>
<sequence length="855" mass="97332">MTSMDFPPGYFYIKSSGSPSGASTSSPASQNLVVDVERGFFVSWGAIKDGTKTVVALQKNDVDHDPYQLWKYEDGWLVNKQTSLCLEAESGKVGNRLVLYHRKSPNQAANQRWKINKDGHIALQSHSKHVIDVKGSVKEGSYVVLADNGSKSFVKSNNAKWTLIALSKKKSRSGGAIGVIRLELVEAKDLKSVDSFLAGGKSDPYVRVFHEGGKDIIAQTKVIDNNLDPVWKEVHYLPVKNIGDKFVLDVMDFNTFTKDKPLGQYVFEVTKELVKEVGDDVYEGTPGIDVWAKLSIKGQIHYKAKFFPLTPLPEPSTDFLANLKEKPFDRLTLFTLITLQSPDGSFPPSNTLANLFGYADSDTMFKLYRANCHEERVLNINKTIWTTSMVLWFLRYLLKDFRSEWSGAYERAEQYISKEISGDLEIEEIVIASGRKAVRERFDIKTSDPQKTVITRESIKSADIHRIMKFQLKTNGAFQINDDLAKSLSFDNADQLRTALTVHINKHSKNTKITHLGTQVWVNILVLHFFRLVCVDHHSEWKDTYLRSYRWLWGQFKSRELIETEAFTVVRSYVKERYSVKEEAYELDTKFMAIISEEINSIKKGGFREVKFGGGIVPAKKLYGIARININKAKNLMQADSWFGGGASDPYLRITSVSTGWEYGETRIVYNTINPEWEQVFYIPIYDLSDKFKLQVYDYNAFFKHVLLGYYVLDLKDFIKVLGNGTIEGKHLDLDSNLTLKGSSKGKLQFTADFNSFSQAETESITTTTISKTTITIRHLYLLMTYQRQDGCFEITDNVASLFNFSSKDELLQAFTAHVQKDDHVKALHVDVWSSALITALLKALLWTHRREWNT</sequence>
<dbReference type="InterPro" id="IPR035892">
    <property type="entry name" value="C2_domain_sf"/>
</dbReference>
<dbReference type="SUPFAM" id="SSF50370">
    <property type="entry name" value="Ricin B-like lectins"/>
    <property type="match status" value="1"/>
</dbReference>
<reference evidence="2" key="1">
    <citation type="submission" date="2022-08" db="EMBL/GenBank/DDBJ databases">
        <authorList>
            <person name="Kallberg Y."/>
            <person name="Tangrot J."/>
            <person name="Rosling A."/>
        </authorList>
    </citation>
    <scope>NUCLEOTIDE SEQUENCE</scope>
    <source>
        <strain evidence="2">Wild A</strain>
    </source>
</reference>
<evidence type="ECO:0000313" key="2">
    <source>
        <dbReference type="EMBL" id="CAI2184396.1"/>
    </source>
</evidence>
<evidence type="ECO:0000313" key="3">
    <source>
        <dbReference type="Proteomes" id="UP001153678"/>
    </source>
</evidence>
<dbReference type="PANTHER" id="PTHR46980:SF2">
    <property type="entry name" value="TRICALBIN-1-RELATED"/>
    <property type="match status" value="1"/>
</dbReference>
<dbReference type="Gene3D" id="2.60.40.150">
    <property type="entry name" value="C2 domain"/>
    <property type="match status" value="2"/>
</dbReference>
<dbReference type="Pfam" id="PF00168">
    <property type="entry name" value="C2"/>
    <property type="match status" value="2"/>
</dbReference>
<dbReference type="InterPro" id="IPR035992">
    <property type="entry name" value="Ricin_B-like_lectins"/>
</dbReference>
<accession>A0A9W4X3S3</accession>
<dbReference type="InterPro" id="IPR000008">
    <property type="entry name" value="C2_dom"/>
</dbReference>
<dbReference type="AlphaFoldDB" id="A0A9W4X3S3"/>
<dbReference type="PROSITE" id="PS50004">
    <property type="entry name" value="C2"/>
    <property type="match status" value="2"/>
</dbReference>
<dbReference type="EMBL" id="CAMKVN010003320">
    <property type="protein sequence ID" value="CAI2184396.1"/>
    <property type="molecule type" value="Genomic_DNA"/>
</dbReference>
<proteinExistence type="predicted"/>
<dbReference type="Gene3D" id="2.80.10.50">
    <property type="match status" value="1"/>
</dbReference>
<dbReference type="PROSITE" id="PS50231">
    <property type="entry name" value="RICIN_B_LECTIN"/>
    <property type="match status" value="1"/>
</dbReference>